<comment type="function">
    <text evidence="10">Catalyzes the synthesis of alpha-ribazole-5'-phosphate from nicotinate mononucleotide (NAMN) and 5,6-dimethylbenzimidazole (DMB).</text>
</comment>
<evidence type="ECO:0000256" key="1">
    <source>
        <dbReference type="ARBA" id="ARBA00005049"/>
    </source>
</evidence>
<dbReference type="RefSeq" id="WP_345071588.1">
    <property type="nucleotide sequence ID" value="NZ_BAABDJ010000007.1"/>
</dbReference>
<name>A0ABP7RTT4_9BACT</name>
<dbReference type="InterPro" id="IPR036087">
    <property type="entry name" value="Nict_dMeBzImd_PRibTrfase_sf"/>
</dbReference>
<sequence length="356" mass="36555">MSGFRIPTPRPPDEALAGAIQAKIDAKTKPLGALGQLEALARQVALIQQTLTPTLRQPHVLVFAADHGIAAEGVSAYPADVTHQMVRNFAAGGAAINVFCRLHGLTLRVVDAGVRGSFADVPAVLNQKIAEGTRNFRHAPAMTAAECRQALALGAALVDDIHRAGCNVVGFGEMGIGNTSSAAVLLHLLGGVPLASCVGRGTGLDEAGLARKQAVLAAAVAAHPTVATVDGTDALTVLATFGGFEIAQLCGALLRAAELGMVLLIDGFIGSAALLVAWRLAPAVLPYCVFSHESAEGGHPHLLRVLGVQPLLRLDLRLGEGTGSALVYPLVQAAVAFFTEMASFESAGVSPAEADQ</sequence>
<dbReference type="Pfam" id="PF02277">
    <property type="entry name" value="DBI_PRT"/>
    <property type="match status" value="1"/>
</dbReference>
<comment type="pathway">
    <text evidence="1 10">Nucleoside biosynthesis; alpha-ribazole biosynthesis; alpha-ribazole from 5,6-dimethylbenzimidazole: step 1/2.</text>
</comment>
<evidence type="ECO:0000256" key="3">
    <source>
        <dbReference type="ARBA" id="ARBA00011991"/>
    </source>
</evidence>
<dbReference type="HAMAP" id="MF_00230">
    <property type="entry name" value="CobT"/>
    <property type="match status" value="1"/>
</dbReference>
<evidence type="ECO:0000256" key="10">
    <source>
        <dbReference type="HAMAP-Rule" id="MF_00230"/>
    </source>
</evidence>
<dbReference type="InterPro" id="IPR023195">
    <property type="entry name" value="Nict_dMeBzImd_PRibTrfase_N"/>
</dbReference>
<evidence type="ECO:0000313" key="12">
    <source>
        <dbReference type="Proteomes" id="UP001500567"/>
    </source>
</evidence>
<feature type="active site" description="Proton acceptor" evidence="10">
    <location>
        <position position="320"/>
    </location>
</feature>
<dbReference type="PANTHER" id="PTHR43463:SF1">
    <property type="entry name" value="NICOTINATE-NUCLEOTIDE--DIMETHYLBENZIMIDAZOLE PHOSPHORIBOSYLTRANSFERASE"/>
    <property type="match status" value="1"/>
</dbReference>
<dbReference type="EMBL" id="BAABDJ010000007">
    <property type="protein sequence ID" value="GAA4001818.1"/>
    <property type="molecule type" value="Genomic_DNA"/>
</dbReference>
<comment type="similarity">
    <text evidence="2 10">Belongs to the CobT family.</text>
</comment>
<keyword evidence="5 10" id="KW-0169">Cobalamin biosynthesis</keyword>
<evidence type="ECO:0000256" key="9">
    <source>
        <dbReference type="ARBA" id="ARBA00047340"/>
    </source>
</evidence>
<evidence type="ECO:0000313" key="11">
    <source>
        <dbReference type="EMBL" id="GAA4001818.1"/>
    </source>
</evidence>
<proteinExistence type="inferred from homology"/>
<dbReference type="GO" id="GO:0016757">
    <property type="term" value="F:glycosyltransferase activity"/>
    <property type="evidence" value="ECO:0007669"/>
    <property type="project" value="UniProtKB-KW"/>
</dbReference>
<keyword evidence="12" id="KW-1185">Reference proteome</keyword>
<accession>A0ABP7RTT4</accession>
<dbReference type="EC" id="2.4.2.21" evidence="3 10"/>
<comment type="catalytic activity">
    <reaction evidence="9 10">
        <text>5,6-dimethylbenzimidazole + nicotinate beta-D-ribonucleotide = alpha-ribazole 5'-phosphate + nicotinate + H(+)</text>
        <dbReference type="Rhea" id="RHEA:11196"/>
        <dbReference type="ChEBI" id="CHEBI:15378"/>
        <dbReference type="ChEBI" id="CHEBI:15890"/>
        <dbReference type="ChEBI" id="CHEBI:32544"/>
        <dbReference type="ChEBI" id="CHEBI:57502"/>
        <dbReference type="ChEBI" id="CHEBI:57918"/>
        <dbReference type="EC" id="2.4.2.21"/>
    </reaction>
</comment>
<dbReference type="InterPro" id="IPR017846">
    <property type="entry name" value="Nict_dMeBzImd_PRibTrfase_bact"/>
</dbReference>
<organism evidence="11 12">
    <name type="scientific">Hymenobacter fastidiosus</name>
    <dbReference type="NCBI Taxonomy" id="486264"/>
    <lineage>
        <taxon>Bacteria</taxon>
        <taxon>Pseudomonadati</taxon>
        <taxon>Bacteroidota</taxon>
        <taxon>Cytophagia</taxon>
        <taxon>Cytophagales</taxon>
        <taxon>Hymenobacteraceae</taxon>
        <taxon>Hymenobacter</taxon>
    </lineage>
</organism>
<dbReference type="SUPFAM" id="SSF52733">
    <property type="entry name" value="Nicotinate mononucleotide:5,6-dimethylbenzimidazole phosphoribosyltransferase (CobT)"/>
    <property type="match status" value="1"/>
</dbReference>
<dbReference type="Gene3D" id="1.10.1610.10">
    <property type="match status" value="1"/>
</dbReference>
<dbReference type="CDD" id="cd02439">
    <property type="entry name" value="DMB-PRT_CobT"/>
    <property type="match status" value="1"/>
</dbReference>
<comment type="caution">
    <text evidence="11">The sequence shown here is derived from an EMBL/GenBank/DDBJ whole genome shotgun (WGS) entry which is preliminary data.</text>
</comment>
<reference evidence="12" key="1">
    <citation type="journal article" date="2019" name="Int. J. Syst. Evol. Microbiol.">
        <title>The Global Catalogue of Microorganisms (GCM) 10K type strain sequencing project: providing services to taxonomists for standard genome sequencing and annotation.</title>
        <authorList>
            <consortium name="The Broad Institute Genomics Platform"/>
            <consortium name="The Broad Institute Genome Sequencing Center for Infectious Disease"/>
            <person name="Wu L."/>
            <person name="Ma J."/>
        </authorList>
    </citation>
    <scope>NUCLEOTIDE SEQUENCE [LARGE SCALE GENOMIC DNA]</scope>
    <source>
        <strain evidence="12">JCM 17224</strain>
    </source>
</reference>
<gene>
    <name evidence="10 11" type="primary">cobT</name>
    <name evidence="11" type="ORF">GCM10022408_11390</name>
</gene>
<dbReference type="PANTHER" id="PTHR43463">
    <property type="entry name" value="NICOTINATE-NUCLEOTIDE--DIMETHYLBENZIMIDAZOLE PHOSPHORIBOSYLTRANSFERASE"/>
    <property type="match status" value="1"/>
</dbReference>
<dbReference type="NCBIfam" id="NF000996">
    <property type="entry name" value="PRK00105.1"/>
    <property type="match status" value="1"/>
</dbReference>
<evidence type="ECO:0000256" key="4">
    <source>
        <dbReference type="ARBA" id="ARBA00015486"/>
    </source>
</evidence>
<evidence type="ECO:0000256" key="6">
    <source>
        <dbReference type="ARBA" id="ARBA00022676"/>
    </source>
</evidence>
<evidence type="ECO:0000256" key="7">
    <source>
        <dbReference type="ARBA" id="ARBA00022679"/>
    </source>
</evidence>
<dbReference type="InterPro" id="IPR003200">
    <property type="entry name" value="Nict_dMeBzImd_PRibTrfase"/>
</dbReference>
<keyword evidence="7 10" id="KW-0808">Transferase</keyword>
<protein>
    <recommendedName>
        <fullName evidence="4 10">Nicotinate-nucleotide--dimethylbenzimidazole phosphoribosyltransferase</fullName>
        <shortName evidence="10">NN:DBI PRT</shortName>
        <ecNumber evidence="3 10">2.4.2.21</ecNumber>
    </recommendedName>
    <alternativeName>
        <fullName evidence="8 10">N(1)-alpha-phosphoribosyltransferase</fullName>
    </alternativeName>
</protein>
<keyword evidence="6 10" id="KW-0328">Glycosyltransferase</keyword>
<dbReference type="NCBIfam" id="TIGR03160">
    <property type="entry name" value="cobT_DBIPRT"/>
    <property type="match status" value="1"/>
</dbReference>
<evidence type="ECO:0000256" key="5">
    <source>
        <dbReference type="ARBA" id="ARBA00022573"/>
    </source>
</evidence>
<evidence type="ECO:0000256" key="2">
    <source>
        <dbReference type="ARBA" id="ARBA00007110"/>
    </source>
</evidence>
<dbReference type="Proteomes" id="UP001500567">
    <property type="component" value="Unassembled WGS sequence"/>
</dbReference>
<evidence type="ECO:0000256" key="8">
    <source>
        <dbReference type="ARBA" id="ARBA00030686"/>
    </source>
</evidence>
<dbReference type="Gene3D" id="3.40.50.10210">
    <property type="match status" value="1"/>
</dbReference>